<keyword evidence="3" id="KW-1185">Reference proteome</keyword>
<dbReference type="CDD" id="cd07713">
    <property type="entry name" value="DHPS-like_MBL-fold"/>
    <property type="match status" value="1"/>
</dbReference>
<dbReference type="PANTHER" id="PTHR13754">
    <property type="entry name" value="METALLO-BETA-LACTAMASE SUPERFAMILY PROTEIN"/>
    <property type="match status" value="1"/>
</dbReference>
<dbReference type="Pfam" id="PF00753">
    <property type="entry name" value="Lactamase_B"/>
    <property type="match status" value="1"/>
</dbReference>
<protein>
    <submittedName>
        <fullName evidence="2">Beta-lactamase</fullName>
    </submittedName>
</protein>
<dbReference type="OrthoDB" id="9803916at2"/>
<dbReference type="Gene3D" id="3.60.15.10">
    <property type="entry name" value="Ribonuclease Z/Hydroxyacylglutathione hydrolase-like"/>
    <property type="match status" value="1"/>
</dbReference>
<feature type="domain" description="Metallo-beta-lactamase" evidence="1">
    <location>
        <begin position="27"/>
        <end position="252"/>
    </location>
</feature>
<dbReference type="InterPro" id="IPR041712">
    <property type="entry name" value="DHPS-like_MBL-fold"/>
</dbReference>
<name>A0A0B5FSL1_9BACT</name>
<dbReference type="STRING" id="483547.GSUB_08445"/>
<dbReference type="SMART" id="SM00849">
    <property type="entry name" value="Lactamase_B"/>
    <property type="match status" value="1"/>
</dbReference>
<dbReference type="HOGENOM" id="CLU_036012_0_0_7"/>
<dbReference type="Proteomes" id="UP000035036">
    <property type="component" value="Chromosome"/>
</dbReference>
<accession>A0A0B5FSL1</accession>
<reference evidence="2 3" key="1">
    <citation type="journal article" date="2015" name="Genome Announc.">
        <title>Genomes of Geoalkalibacter ferrihydriticus Z-0531T and Geoalkalibacter subterraneus Red1T, Two Haloalkaliphilic Metal-Reducing Deltaproteobacteria.</title>
        <authorList>
            <person name="Badalamenti J.P."/>
            <person name="Krajmalnik-Brown R."/>
            <person name="Torres C.I."/>
            <person name="Bond D.R."/>
        </authorList>
    </citation>
    <scope>NUCLEOTIDE SEQUENCE [LARGE SCALE GENOMIC DNA]</scope>
    <source>
        <strain evidence="2 3">Red1</strain>
    </source>
</reference>
<dbReference type="InterPro" id="IPR052926">
    <property type="entry name" value="Metallo-beta-lactamase_dom"/>
</dbReference>
<dbReference type="EMBL" id="CP010311">
    <property type="protein sequence ID" value="AJF06576.1"/>
    <property type="molecule type" value="Genomic_DNA"/>
</dbReference>
<sequence>MIHKNSVCLTVLCENSIGRPLAAVGEHGFSCLIETASGAYLFDTGQGFGLLRNARALRKDLSAVKKVIISHGHYDHTGGLPDLLSATGEIEVVAHPDIFIDRYWAGQGPTRYIGIPFKRPYLESLGARFRFESGFCEVAPGLWLTGEVPRLNPVEKPEKNMVRVMDDGSRVQDSLTDDLSIVIESAKGPILLLGCAHAGLINIMHHVRECKGWENFYAVIGGTHLVGADDDRVAATIEALEEFSVQRIGTAHCTSLPRAAQLQAHFGSRFLFASVGAVLEA</sequence>
<dbReference type="InterPro" id="IPR036866">
    <property type="entry name" value="RibonucZ/Hydroxyglut_hydro"/>
</dbReference>
<dbReference type="AlphaFoldDB" id="A0A0B5FSL1"/>
<evidence type="ECO:0000313" key="3">
    <source>
        <dbReference type="Proteomes" id="UP000035036"/>
    </source>
</evidence>
<dbReference type="RefSeq" id="WP_040200253.1">
    <property type="nucleotide sequence ID" value="NZ_CP010311.1"/>
</dbReference>
<evidence type="ECO:0000313" key="2">
    <source>
        <dbReference type="EMBL" id="AJF06576.1"/>
    </source>
</evidence>
<organism evidence="2 3">
    <name type="scientific">Geoalkalibacter subterraneus</name>
    <dbReference type="NCBI Taxonomy" id="483547"/>
    <lineage>
        <taxon>Bacteria</taxon>
        <taxon>Pseudomonadati</taxon>
        <taxon>Thermodesulfobacteriota</taxon>
        <taxon>Desulfuromonadia</taxon>
        <taxon>Desulfuromonadales</taxon>
        <taxon>Geoalkalibacteraceae</taxon>
        <taxon>Geoalkalibacter</taxon>
    </lineage>
</organism>
<dbReference type="KEGG" id="gsb:GSUB_08445"/>
<dbReference type="SUPFAM" id="SSF56281">
    <property type="entry name" value="Metallo-hydrolase/oxidoreductase"/>
    <property type="match status" value="1"/>
</dbReference>
<dbReference type="InterPro" id="IPR001279">
    <property type="entry name" value="Metallo-B-lactamas"/>
</dbReference>
<gene>
    <name evidence="2" type="ORF">GSUB_08445</name>
</gene>
<proteinExistence type="predicted"/>
<evidence type="ECO:0000259" key="1">
    <source>
        <dbReference type="SMART" id="SM00849"/>
    </source>
</evidence>
<dbReference type="PANTHER" id="PTHR13754:SF13">
    <property type="entry name" value="METALLO-BETA-LACTAMASE SUPERFAMILY PROTEIN (AFU_ORTHOLOGUE AFUA_3G07630)"/>
    <property type="match status" value="1"/>
</dbReference>
<dbReference type="GO" id="GO:0016740">
    <property type="term" value="F:transferase activity"/>
    <property type="evidence" value="ECO:0007669"/>
    <property type="project" value="TreeGrafter"/>
</dbReference>